<dbReference type="NCBIfam" id="NF045780">
    <property type="entry name" value="TrlF_fam_ATP"/>
    <property type="match status" value="1"/>
</dbReference>
<organism evidence="2 3">
    <name type="scientific">Acidithiobacillus ferrooxidans</name>
    <name type="common">Thiobacillus ferrooxidans</name>
    <dbReference type="NCBI Taxonomy" id="920"/>
    <lineage>
        <taxon>Bacteria</taxon>
        <taxon>Pseudomonadati</taxon>
        <taxon>Pseudomonadota</taxon>
        <taxon>Acidithiobacillia</taxon>
        <taxon>Acidithiobacillales</taxon>
        <taxon>Acidithiobacillaceae</taxon>
        <taxon>Acidithiobacillus</taxon>
    </lineage>
</organism>
<reference evidence="2 3" key="1">
    <citation type="submission" date="2016-04" db="EMBL/GenBank/DDBJ databases">
        <title>Acidithiobacillus ferrooxidans genome sequencing and assembly.</title>
        <authorList>
            <person name="Zhou Z."/>
        </authorList>
    </citation>
    <scope>NUCLEOTIDE SEQUENCE [LARGE SCALE GENOMIC DNA]</scope>
    <source>
        <strain evidence="2 3">BY0502</strain>
    </source>
</reference>
<evidence type="ECO:0000313" key="3">
    <source>
        <dbReference type="Proteomes" id="UP000078302"/>
    </source>
</evidence>
<dbReference type="RefSeq" id="WP_064218341.1">
    <property type="nucleotide sequence ID" value="NZ_LVXZ01000037.1"/>
</dbReference>
<dbReference type="PANTHER" id="PTHR43581">
    <property type="entry name" value="ATP/GTP PHOSPHATASE"/>
    <property type="match status" value="1"/>
</dbReference>
<dbReference type="InterPro" id="IPR027417">
    <property type="entry name" value="P-loop_NTPase"/>
</dbReference>
<dbReference type="Gene3D" id="3.20.20.140">
    <property type="entry name" value="Metal-dependent hydrolases"/>
    <property type="match status" value="1"/>
</dbReference>
<protein>
    <submittedName>
        <fullName evidence="2">Phosphoesterase</fullName>
    </submittedName>
</protein>
<dbReference type="Proteomes" id="UP000078302">
    <property type="component" value="Unassembled WGS sequence"/>
</dbReference>
<dbReference type="SUPFAM" id="SSF52540">
    <property type="entry name" value="P-loop containing nucleoside triphosphate hydrolases"/>
    <property type="match status" value="1"/>
</dbReference>
<feature type="coiled-coil region" evidence="1">
    <location>
        <begin position="426"/>
        <end position="453"/>
    </location>
</feature>
<evidence type="ECO:0000313" key="2">
    <source>
        <dbReference type="EMBL" id="OAP92650.1"/>
    </source>
</evidence>
<keyword evidence="1" id="KW-0175">Coiled coil</keyword>
<dbReference type="InterPro" id="IPR054787">
    <property type="entry name" value="TrlF_ATPase"/>
</dbReference>
<dbReference type="SUPFAM" id="SSF89550">
    <property type="entry name" value="PHP domain-like"/>
    <property type="match status" value="1"/>
</dbReference>
<feature type="coiled-coil region" evidence="1">
    <location>
        <begin position="601"/>
        <end position="657"/>
    </location>
</feature>
<keyword evidence="3" id="KW-1185">Reference proteome</keyword>
<comment type="caution">
    <text evidence="2">The sequence shown here is derived from an EMBL/GenBank/DDBJ whole genome shotgun (WGS) entry which is preliminary data.</text>
</comment>
<dbReference type="AlphaFoldDB" id="A0A179BMU1"/>
<dbReference type="InterPro" id="IPR016195">
    <property type="entry name" value="Pol/histidinol_Pase-like"/>
</dbReference>
<dbReference type="PANTHER" id="PTHR43581:SF2">
    <property type="entry name" value="EXCINUCLEASE ATPASE SUBUNIT"/>
    <property type="match status" value="1"/>
</dbReference>
<dbReference type="InterPro" id="IPR051396">
    <property type="entry name" value="Bact_Antivir_Def_Nuclease"/>
</dbReference>
<sequence>MMQNMTRSQVLGEALKQPNGARFYCCALQINPYAYHSRHAKQSTFKNEADYNAAIIAACHANNIEAIAVTDHYRITDSLGLVNAARAAGIFVFGGFEAASNDGVHFLCLYDPDKDSSLERLIGEFGVRDHTALSPNGNKNSVELLKCIREQGGVAIAAHVAADNGLLATLEGQPRISAWLSRDLYACALPGPIGDAPQNVRGILENKDAAHKRERRVAIINASDVNSPEDLAEPRSSCFIKMSALSVEGLRQAFLDPDSRIRLHSDPRPEPHAEFIAMAWEGGFLDGTRLHFNGNLNVLVGGRGTGKSTIIESLRYALAIDPIGEEANKAHQGVLKHVLKSGTKISLLVRSHHPAKHDYTIERTIPNPPVVKDELGNVLNLSPRDVAPGVEIFGQHEISELTKSREKLTLLLERFVERDPNAGAQKAKLRLELERSRGRIADVQREFKLIEERLSLLPSLEETQKRFQDAGLEERLKEKSLLVREERILATIKERLAPVSMLHQELAGLLPIDTAFLSAKALEGLPNSSMLIEGAAILDQVTAQLQVIAGQIEQMLSVSDAGVSALRSRWDERRQAVETTYQALLRELQKSKIDGEEFIRLRRQIEELRPLREKKEALTRDLATYQQNRRNLLDEWINLQSAEYRALEKAAKRVSRKLGGRVRAMVTMGGNREPLEKLLRDEIGGNLAALLERLKSRETLSLFDFAQRCREGKDSLISNYSLPSAAAERLAQADPDIFMRLEELELPATTQVELNTSSEGEPETWQTIEALSTGQKATAVLLLLLLESEAPLVVDQPEDDLDNRFITEGVVPTMKEEKRKRQFVFSTHNANIPVLGDAELIIGLSTTIQNEAVQGRIDKRHMGSIDMQPVREMVEEILEGGKTAFEMRRQKYGF</sequence>
<gene>
    <name evidence="2" type="ORF">A4H96_03640</name>
</gene>
<dbReference type="Gene3D" id="3.40.50.300">
    <property type="entry name" value="P-loop containing nucleotide triphosphate hydrolases"/>
    <property type="match status" value="2"/>
</dbReference>
<dbReference type="EMBL" id="LVXZ01000037">
    <property type="protein sequence ID" value="OAP92650.1"/>
    <property type="molecule type" value="Genomic_DNA"/>
</dbReference>
<dbReference type="OrthoDB" id="9791620at2"/>
<proteinExistence type="predicted"/>
<evidence type="ECO:0000256" key="1">
    <source>
        <dbReference type="SAM" id="Coils"/>
    </source>
</evidence>
<name>A0A179BMU1_ACIFR</name>
<accession>A0A179BMU1</accession>